<gene>
    <name evidence="3" type="ORF">PGLA1383_LOCUS51486</name>
</gene>
<keyword evidence="4" id="KW-1185">Reference proteome</keyword>
<feature type="coiled-coil region" evidence="1">
    <location>
        <begin position="96"/>
        <end position="137"/>
    </location>
</feature>
<sequence length="438" mass="47357">MAGVTAHTKTSTYSIYLQATLLSQLAARGACCASCLNRVAKQWNRKDARLGSEAQGQLVSLLEQCSELRSWSALQQRRQIVCDRLADLRVQAGRRAESLTDRRGLLSTRREALQEQRRRHEARATEWLAARRRLEAKRAQFFRVSRDQFLRNPAEHSAQLGAFHIYQELSVVTLALQEERRRRCGEIVANFPLKWIQMGSSAADCTVTLGQVHSFGITGVLQDDELQNLEAALALLMRLVSSLARCLDLTLPFPCSGGRGFREVSMAVQAATAAGASSAASGGSSLSSFRLGHAGTGGGDAQTSSFRLGTGGGGAGTPSSSPGRSVAQWVLPCVLHPFAARWRYFSVYDNICTSEFALCICQGENPAPLLADGQSTTLQLLALLLSAAHLGCIWPPPADLPMQRTEASRSGALLLMPVGSSDLEDSHDEDGDWTVLTG</sequence>
<keyword evidence="1" id="KW-0175">Coiled coil</keyword>
<evidence type="ECO:0000313" key="4">
    <source>
        <dbReference type="Proteomes" id="UP000654075"/>
    </source>
</evidence>
<accession>A0A813HCI9</accession>
<protein>
    <submittedName>
        <fullName evidence="3">Uncharacterized protein</fullName>
    </submittedName>
</protein>
<dbReference type="EMBL" id="CAJNNV010031374">
    <property type="protein sequence ID" value="CAE8635936.1"/>
    <property type="molecule type" value="Genomic_DNA"/>
</dbReference>
<evidence type="ECO:0000256" key="1">
    <source>
        <dbReference type="SAM" id="Coils"/>
    </source>
</evidence>
<evidence type="ECO:0000313" key="3">
    <source>
        <dbReference type="EMBL" id="CAE8635936.1"/>
    </source>
</evidence>
<evidence type="ECO:0000256" key="2">
    <source>
        <dbReference type="SAM" id="MobiDB-lite"/>
    </source>
</evidence>
<reference evidence="3" key="1">
    <citation type="submission" date="2021-02" db="EMBL/GenBank/DDBJ databases">
        <authorList>
            <person name="Dougan E. K."/>
            <person name="Rhodes N."/>
            <person name="Thang M."/>
            <person name="Chan C."/>
        </authorList>
    </citation>
    <scope>NUCLEOTIDE SEQUENCE</scope>
</reference>
<dbReference type="AlphaFoldDB" id="A0A813HCI9"/>
<feature type="region of interest" description="Disordered" evidence="2">
    <location>
        <begin position="294"/>
        <end position="321"/>
    </location>
</feature>
<dbReference type="Proteomes" id="UP000654075">
    <property type="component" value="Unassembled WGS sequence"/>
</dbReference>
<comment type="caution">
    <text evidence="3">The sequence shown here is derived from an EMBL/GenBank/DDBJ whole genome shotgun (WGS) entry which is preliminary data.</text>
</comment>
<name>A0A813HCI9_POLGL</name>
<dbReference type="OMA" id="GAFHIYQ"/>
<dbReference type="OrthoDB" id="449176at2759"/>
<proteinExistence type="predicted"/>
<organism evidence="3 4">
    <name type="scientific">Polarella glacialis</name>
    <name type="common">Dinoflagellate</name>
    <dbReference type="NCBI Taxonomy" id="89957"/>
    <lineage>
        <taxon>Eukaryota</taxon>
        <taxon>Sar</taxon>
        <taxon>Alveolata</taxon>
        <taxon>Dinophyceae</taxon>
        <taxon>Suessiales</taxon>
        <taxon>Suessiaceae</taxon>
        <taxon>Polarella</taxon>
    </lineage>
</organism>